<accession>A0ACB9H0Z6</accession>
<organism evidence="1 2">
    <name type="scientific">Cichorium intybus</name>
    <name type="common">Chicory</name>
    <dbReference type="NCBI Taxonomy" id="13427"/>
    <lineage>
        <taxon>Eukaryota</taxon>
        <taxon>Viridiplantae</taxon>
        <taxon>Streptophyta</taxon>
        <taxon>Embryophyta</taxon>
        <taxon>Tracheophyta</taxon>
        <taxon>Spermatophyta</taxon>
        <taxon>Magnoliopsida</taxon>
        <taxon>eudicotyledons</taxon>
        <taxon>Gunneridae</taxon>
        <taxon>Pentapetalae</taxon>
        <taxon>asterids</taxon>
        <taxon>campanulids</taxon>
        <taxon>Asterales</taxon>
        <taxon>Asteraceae</taxon>
        <taxon>Cichorioideae</taxon>
        <taxon>Cichorieae</taxon>
        <taxon>Cichoriinae</taxon>
        <taxon>Cichorium</taxon>
    </lineage>
</organism>
<name>A0ACB9H0Z6_CICIN</name>
<evidence type="ECO:0000313" key="1">
    <source>
        <dbReference type="EMBL" id="KAI3788637.1"/>
    </source>
</evidence>
<reference evidence="2" key="1">
    <citation type="journal article" date="2022" name="Mol. Ecol. Resour.">
        <title>The genomes of chicory, endive, great burdock and yacon provide insights into Asteraceae palaeo-polyploidization history and plant inulin production.</title>
        <authorList>
            <person name="Fan W."/>
            <person name="Wang S."/>
            <person name="Wang H."/>
            <person name="Wang A."/>
            <person name="Jiang F."/>
            <person name="Liu H."/>
            <person name="Zhao H."/>
            <person name="Xu D."/>
            <person name="Zhang Y."/>
        </authorList>
    </citation>
    <scope>NUCLEOTIDE SEQUENCE [LARGE SCALE GENOMIC DNA]</scope>
    <source>
        <strain evidence="2">cv. Punajuju</strain>
    </source>
</reference>
<reference evidence="1 2" key="2">
    <citation type="journal article" date="2022" name="Mol. Ecol. Resour.">
        <title>The genomes of chicory, endive, great burdock and yacon provide insights into Asteraceae paleo-polyploidization history and plant inulin production.</title>
        <authorList>
            <person name="Fan W."/>
            <person name="Wang S."/>
            <person name="Wang H."/>
            <person name="Wang A."/>
            <person name="Jiang F."/>
            <person name="Liu H."/>
            <person name="Zhao H."/>
            <person name="Xu D."/>
            <person name="Zhang Y."/>
        </authorList>
    </citation>
    <scope>NUCLEOTIDE SEQUENCE [LARGE SCALE GENOMIC DNA]</scope>
    <source>
        <strain evidence="2">cv. Punajuju</strain>
        <tissue evidence="1">Leaves</tissue>
    </source>
</reference>
<sequence>MSSANYSNMNSVSIANSLGSGSRAPILIPEEYNSWVGRMNLHLNSISENVWKCVEGTYTTPEDLSTLATTQATLDETEKRLNLQAKKELVSGIPHSILSQMDDIILLTANQIWENLKNRFCGNQRIIGNKRTSVLNEFDNFKMLSSETIHDAHDRFNFIMVKLNNLGIKKTQHEINLKFLNNLYESWKMVKLIIQGNPAIHTETLYNLYGELQSYESSIDPPTSTAFGGPLALVSTSNQNQTLFHEQNPNHFNQTSFQNQSFLNNSFDQTDLNDEADYQQLCALVANTNLQRFIPNYSQSNFKPNFQNRPQFGQNNSGFQPRPQFGQNNQGFQPKPHFGQNSQRPSFQNNSNQGFQNNPNSNHQNNNQNNGLQNQNRGFQNQGYNNQNNGFSNNQNLGFQQNSSQSSQQIQTQAPERLPIKSQKEESDEEVIICHNCKGTNHYARECRAKNKTKIKDSAYYAQKADELKKKENQENQRALMAIHEPNVEYWPTSEDEADNEPTQSNFCFVVGTTSRAPNVIEQVWTMISELGFSKILFESHISKIEKSLEADLKKYHDTVVNSEIFKCELQTLQLKFAELTRTRTKLERDVERKSEDYNHVFEQLNQSLIQKKELELKNQSVISSETKDILEMEIIQLTQNFQESTEKHKILIEKLTDSLNQITFLESENKRLIQNVESIKIARKLSDDIFTKANTLGTGKFDTSYRPGIGRETFEKELENQENMIICENSESTLPDLFTSVNEEDSDDETVINCSPDDTDFNVSKSNSASSSNQQIKNTNEAIKTPLNKPKGSNAGEPKDDTWYIDSGCSKHMTGNRNYLRDFRPTQTNQDVTFGNNMTAKIKGYGNITNGNFTIKKVAYVDDLKHNLISVSQLCDNDLDVLFTKQKSLIMDANSKEIIVDSHRAGNMYPLDMDLIYGKPDICLLSKAPADISWLWHRRLSHLNFGYINKLIGDDLVRGLPLLKLDNETLCAACEKGKLSKSSHKSITESSVSEPLELLHIDLCGPAKIQTIQGKKYVLVIVDGFTRFTWVFFLRLKSEAPEEMINFIKQIELKLKRPVRRIRSDNGLEFKNITLDSFLKNKGIEHNFSAPYTPQQNGVVERRNRTLCEAARSMLIFADLPQYFWAEAIATACYTQNRSLIHKNLHKTPYEVINNRKPNIKFFHIFGCRCFIKNNKDHLSKFESRSDEGIFLGYSFSSAAYRVLNKRTRVIEESTDVHFDEFYVRKLDREHFGSQMIDNIFQNPIPQTPSPDIDIEVDIDLLFEQPKTAYNSEILTTQIDPTGTPTEGTPQRNINVADQVEGEPQTHTSSLEQTPNPPLTTPNLTTPDFTTPSPNIQNNPDATFMGEPSNLFQEETTGEEQWDTENPIITTEEKRLIKWTRNHPTDQIIGDPNSGIQTRAATANDCLFGAFLSMTEPKTIHTALKDPDWVKAMQEELVEFERNDVWNLVPTPPDVTVIGSRWVFRNKTDDQGVVCRNKARLVVKGYSQQEGIDYDETYAPVARIEAIRIFLAYAAHKNFKVFQMDVKCAFLHGELDREVYIQQPPGFEDPKFPHHSFKLQKAVYGLKQAPRAWYDTLSTFLEESGFKRGSIDQTLFRKIFNKHLLIVQIYVDDIIFGSTDESLSVKFADLMKSKFEMSMIGEMTTFLGLQIKQSNDGIFINQENYVKNLLTRFSMDKSNTAKTPMAFGYKIDADLNGKPVDQKRYRGMIGSLLYLTASRPDIMFSTCVYARYQANPMESHVIAVKRIFKYLKGTPKLGLWYPAKSDFQLNAFTDSDYGGCKLDRKSTSGSCQFLGGRLVSWSSKKQSCVSTSTAEAEYVAAASCCSQVIWMQTQLRDYGFRVSQIPIFCDSTSAIAISHNPVHHSMTKHIDIRYHFIKDNIQKGHIELHFINTEDQIADVFTKALDETKKSIDEYLQYECRSPLTAPAQLRRKPTPPPAHPVASPAPDPVRLQAGSSGSEPAPASSSTSPHRETRASTQEPDSDPADRPARFSAPKVTVLVPELPKTFKNNPKPFKIHI</sequence>
<gene>
    <name evidence="1" type="ORF">L2E82_01409</name>
</gene>
<comment type="caution">
    <text evidence="1">The sequence shown here is derived from an EMBL/GenBank/DDBJ whole genome shotgun (WGS) entry which is preliminary data.</text>
</comment>
<dbReference type="Proteomes" id="UP001055811">
    <property type="component" value="Linkage Group LG01"/>
</dbReference>
<protein>
    <submittedName>
        <fullName evidence="1">Uncharacterized protein</fullName>
    </submittedName>
</protein>
<keyword evidence="2" id="KW-1185">Reference proteome</keyword>
<evidence type="ECO:0000313" key="2">
    <source>
        <dbReference type="Proteomes" id="UP001055811"/>
    </source>
</evidence>
<dbReference type="EMBL" id="CM042009">
    <property type="protein sequence ID" value="KAI3788637.1"/>
    <property type="molecule type" value="Genomic_DNA"/>
</dbReference>
<proteinExistence type="predicted"/>